<dbReference type="RefSeq" id="WP_016918604.1">
    <property type="nucleotide sequence ID" value="NZ_CP044331.1"/>
</dbReference>
<reference evidence="1 2" key="1">
    <citation type="submission" date="2019-09" db="EMBL/GenBank/DDBJ databases">
        <title>Isolation and complete genome sequencing of Methylocystis species.</title>
        <authorList>
            <person name="Rumah B.L."/>
            <person name="Stead C.E."/>
            <person name="Stevens B.C."/>
            <person name="Minton N.P."/>
            <person name="Grosse-Honebrink A."/>
            <person name="Zhang Y."/>
        </authorList>
    </citation>
    <scope>NUCLEOTIDE SEQUENCE [LARGE SCALE GENOMIC DNA]</scope>
    <source>
        <strain evidence="1 2">BRCS2</strain>
    </source>
</reference>
<evidence type="ECO:0000313" key="2">
    <source>
        <dbReference type="Proteomes" id="UP000422569"/>
    </source>
</evidence>
<evidence type="ECO:0000313" key="1">
    <source>
        <dbReference type="EMBL" id="QGM97075.1"/>
    </source>
</evidence>
<dbReference type="KEGG" id="mpar:F7D14_06040"/>
<dbReference type="EMBL" id="CP044331">
    <property type="protein sequence ID" value="QGM97075.1"/>
    <property type="molecule type" value="Genomic_DNA"/>
</dbReference>
<proteinExistence type="predicted"/>
<accession>A0A6B8M3Z4</accession>
<dbReference type="Proteomes" id="UP000422569">
    <property type="component" value="Chromosome"/>
</dbReference>
<organism evidence="1 2">
    <name type="scientific">Methylocystis parvus</name>
    <dbReference type="NCBI Taxonomy" id="134"/>
    <lineage>
        <taxon>Bacteria</taxon>
        <taxon>Pseudomonadati</taxon>
        <taxon>Pseudomonadota</taxon>
        <taxon>Alphaproteobacteria</taxon>
        <taxon>Hyphomicrobiales</taxon>
        <taxon>Methylocystaceae</taxon>
        <taxon>Methylocystis</taxon>
    </lineage>
</organism>
<protein>
    <submittedName>
        <fullName evidence="1">Uncharacterized protein</fullName>
    </submittedName>
</protein>
<dbReference type="AlphaFoldDB" id="A0A6B8M3Z4"/>
<sequence length="60" mass="6995">MSCEEDDARLSHGAPPKSGWRRFVDIVVDFLDGLEFLVWAARLVWSPIRWLFGLLRHVID</sequence>
<keyword evidence="2" id="KW-1185">Reference proteome</keyword>
<name>A0A6B8M3Z4_9HYPH</name>
<gene>
    <name evidence="1" type="ORF">F7D14_06040</name>
</gene>